<accession>A0ABP0XL96</accession>
<evidence type="ECO:0000313" key="4">
    <source>
        <dbReference type="Proteomes" id="UP001642487"/>
    </source>
</evidence>
<dbReference type="PANTHER" id="PTHR34778:SF6">
    <property type="entry name" value="SHUGOSHIN C-TERMINAL DOMAIN-CONTAINING PROTEIN"/>
    <property type="match status" value="1"/>
</dbReference>
<name>A0ABP0XL96_9ROSI</name>
<feature type="coiled-coil region" evidence="1">
    <location>
        <begin position="73"/>
        <end position="114"/>
    </location>
</feature>
<feature type="region of interest" description="Disordered" evidence="2">
    <location>
        <begin position="324"/>
        <end position="385"/>
    </location>
</feature>
<gene>
    <name evidence="3" type="ORF">CITCOLO1_LOCUS459</name>
</gene>
<evidence type="ECO:0000313" key="3">
    <source>
        <dbReference type="EMBL" id="CAK9308939.1"/>
    </source>
</evidence>
<dbReference type="Proteomes" id="UP001642487">
    <property type="component" value="Chromosome 1"/>
</dbReference>
<feature type="region of interest" description="Disordered" evidence="2">
    <location>
        <begin position="128"/>
        <end position="151"/>
    </location>
</feature>
<protein>
    <submittedName>
        <fullName evidence="3">Uncharacterized protein</fullName>
    </submittedName>
</protein>
<evidence type="ECO:0000256" key="2">
    <source>
        <dbReference type="SAM" id="MobiDB-lite"/>
    </source>
</evidence>
<dbReference type="EMBL" id="OZ021735">
    <property type="protein sequence ID" value="CAK9308939.1"/>
    <property type="molecule type" value="Genomic_DNA"/>
</dbReference>
<organism evidence="3 4">
    <name type="scientific">Citrullus colocynthis</name>
    <name type="common">colocynth</name>
    <dbReference type="NCBI Taxonomy" id="252529"/>
    <lineage>
        <taxon>Eukaryota</taxon>
        <taxon>Viridiplantae</taxon>
        <taxon>Streptophyta</taxon>
        <taxon>Embryophyta</taxon>
        <taxon>Tracheophyta</taxon>
        <taxon>Spermatophyta</taxon>
        <taxon>Magnoliopsida</taxon>
        <taxon>eudicotyledons</taxon>
        <taxon>Gunneridae</taxon>
        <taxon>Pentapetalae</taxon>
        <taxon>rosids</taxon>
        <taxon>fabids</taxon>
        <taxon>Cucurbitales</taxon>
        <taxon>Cucurbitaceae</taxon>
        <taxon>Benincaseae</taxon>
        <taxon>Citrullus</taxon>
    </lineage>
</organism>
<reference evidence="3 4" key="1">
    <citation type="submission" date="2024-03" db="EMBL/GenBank/DDBJ databases">
        <authorList>
            <person name="Gkanogiannis A."/>
            <person name="Becerra Lopez-Lavalle L."/>
        </authorList>
    </citation>
    <scope>NUCLEOTIDE SEQUENCE [LARGE SCALE GENOMIC DNA]</scope>
</reference>
<dbReference type="PANTHER" id="PTHR34778">
    <property type="entry name" value="OS02G0580700 PROTEIN"/>
    <property type="match status" value="1"/>
</dbReference>
<sequence>MEDEHQKMMALKKAYADIILNTVKEAAARVMVSERKALCLQQDLCSVKDEALRMLLRLKNMIDTKMHEAEISSLCQRKKVEELEAQLLEAEEVITDLRIQLKEAQNQLEKEKKDKTRPLEGKIMNKITFSSRSTLEPDSSSPSSSELQTVSSNLKNTKMEQIIHAMYNSVPKSVEHSSVSQVDIVHSHDSDSTSTGVRIREHRLSSQRCTPRIRSLERNFVDYSLPLGIDVKDSQALEGKEPLVKRRNKEERGLSTRTGKTDIRKSVDGAVLKRSVKLHALRRTSRFGKCKTGSCRLHGTQLTEPHHPSWIISLCRPNLKDGDVRSDKSEYRPSLMADSGNVTQNSRLPEEHKIGSCKDASGNSNGGQPKGNMKRGNLNGHSPVLSPCRTSINLVNDSKKSGENHFNITKHQRKMKKLTCLDPGLTSTGSYVDSTSVPPSVTASINVNKSRVLENAADNKKDLMALSVKQESDETRNLIFPSSKLNSEMNPNTKCEQICEVTNDSPCQVDKKMLLKCTRQSKRKREAIGISDENISPGKSNAKRRLDEKLPEFERSNLIRESTRESRQLSQVARQLVSLSRKRWE</sequence>
<keyword evidence="4" id="KW-1185">Reference proteome</keyword>
<keyword evidence="1" id="KW-0175">Coiled coil</keyword>
<proteinExistence type="predicted"/>
<evidence type="ECO:0000256" key="1">
    <source>
        <dbReference type="SAM" id="Coils"/>
    </source>
</evidence>
<feature type="compositionally biased region" description="Low complexity" evidence="2">
    <location>
        <begin position="130"/>
        <end position="151"/>
    </location>
</feature>